<keyword evidence="5" id="KW-0808">Transferase</keyword>
<dbReference type="NCBIfam" id="TIGR01982">
    <property type="entry name" value="UbiB"/>
    <property type="match status" value="1"/>
</dbReference>
<keyword evidence="12 13" id="KW-0472">Membrane</keyword>
<evidence type="ECO:0000256" key="12">
    <source>
        <dbReference type="ARBA" id="ARBA00023136"/>
    </source>
</evidence>
<comment type="similarity">
    <text evidence="2">Belongs to the protein kinase superfamily. ADCK protein kinase family.</text>
</comment>
<evidence type="ECO:0000256" key="5">
    <source>
        <dbReference type="ARBA" id="ARBA00022679"/>
    </source>
</evidence>
<dbReference type="Proteomes" id="UP001596056">
    <property type="component" value="Unassembled WGS sequence"/>
</dbReference>
<dbReference type="InterPro" id="IPR004147">
    <property type="entry name" value="ABC1_dom"/>
</dbReference>
<keyword evidence="16" id="KW-1185">Reference proteome</keyword>
<evidence type="ECO:0000256" key="11">
    <source>
        <dbReference type="ARBA" id="ARBA00022989"/>
    </source>
</evidence>
<comment type="caution">
    <text evidence="15">The sequence shown here is derived from an EMBL/GenBank/DDBJ whole genome shotgun (WGS) entry which is preliminary data.</text>
</comment>
<dbReference type="InterPro" id="IPR050154">
    <property type="entry name" value="UbiB_kinase"/>
</dbReference>
<dbReference type="PANTHER" id="PTHR10566:SF113">
    <property type="entry name" value="PROTEIN ACTIVITY OF BC1 COMPLEX KINASE 7, CHLOROPLASTIC"/>
    <property type="match status" value="1"/>
</dbReference>
<evidence type="ECO:0000256" key="3">
    <source>
        <dbReference type="ARBA" id="ARBA00022475"/>
    </source>
</evidence>
<dbReference type="EMBL" id="JBHSNA010000003">
    <property type="protein sequence ID" value="MFC5565670.1"/>
    <property type="molecule type" value="Genomic_DNA"/>
</dbReference>
<evidence type="ECO:0000256" key="13">
    <source>
        <dbReference type="SAM" id="Phobius"/>
    </source>
</evidence>
<keyword evidence="8" id="KW-0547">Nucleotide-binding</keyword>
<evidence type="ECO:0000256" key="2">
    <source>
        <dbReference type="ARBA" id="ARBA00009670"/>
    </source>
</evidence>
<evidence type="ECO:0000256" key="1">
    <source>
        <dbReference type="ARBA" id="ARBA00005020"/>
    </source>
</evidence>
<evidence type="ECO:0000256" key="4">
    <source>
        <dbReference type="ARBA" id="ARBA00022519"/>
    </source>
</evidence>
<evidence type="ECO:0000313" key="16">
    <source>
        <dbReference type="Proteomes" id="UP001596056"/>
    </source>
</evidence>
<evidence type="ECO:0000259" key="14">
    <source>
        <dbReference type="Pfam" id="PF03109"/>
    </source>
</evidence>
<keyword evidence="6" id="KW-0831">Ubiquinone biosynthesis</keyword>
<accession>A0ABW0S9Y1</accession>
<feature type="transmembrane region" description="Helical" evidence="13">
    <location>
        <begin position="484"/>
        <end position="507"/>
    </location>
</feature>
<protein>
    <submittedName>
        <fullName evidence="15">2-polyprenylphenol 6-hydroxylase</fullName>
    </submittedName>
</protein>
<keyword evidence="11 13" id="KW-1133">Transmembrane helix</keyword>
<dbReference type="SUPFAM" id="SSF56112">
    <property type="entry name" value="Protein kinase-like (PK-like)"/>
    <property type="match status" value="1"/>
</dbReference>
<keyword evidence="9" id="KW-0418">Kinase</keyword>
<dbReference type="InterPro" id="IPR045308">
    <property type="entry name" value="UbiB_bact"/>
</dbReference>
<evidence type="ECO:0000256" key="6">
    <source>
        <dbReference type="ARBA" id="ARBA00022688"/>
    </source>
</evidence>
<sequence length="508" mass="56138">MRGPVNIVRLLRTGATFERTGAMTQILDAMQAPPLLRGLVRGLVWPFRWLGYAGDPAMPPVTRAITALGPAYVKFGQILSTRPDIVGEGLVQQLRILQDRLPPFPTPVARAAVAADLGRPVDELFSEFSEPVAAASIAQVHRARLRATGEEVAVKVLRPGIERAFRRDIDAFRFAARTLDLFVPQTRRLRPIDVIAHFEGVVRGELDLRLESASASEFADTTKDDPGFRVPAVRWAHSGKRVMTLDWVEGIGAADVEALRAQGHDTEDLARRVLQLFLRHALRDGYFHGDMHQGNLKVDAEGNIVAYDFGIMGRIDDYTRRVYAEILFGFIQRDYRRVAEVHFEAGYVPADRSVDQFAQALRAVGEPIFGMDASQIAMSRLLAYLFEVTERFGMQTRTELILLQRTMVVVEGVARTLDPRMNIWDGARPVVEGYIRDSLGPLALARDLARSARILARFSPRLPELAREGLIRTATPPAPWRPGLLAAALYMAAGAALAVLGGLIAGVL</sequence>
<dbReference type="Pfam" id="PF03109">
    <property type="entry name" value="ABC1"/>
    <property type="match status" value="1"/>
</dbReference>
<evidence type="ECO:0000256" key="8">
    <source>
        <dbReference type="ARBA" id="ARBA00022741"/>
    </source>
</evidence>
<keyword evidence="7 13" id="KW-0812">Transmembrane</keyword>
<evidence type="ECO:0000256" key="9">
    <source>
        <dbReference type="ARBA" id="ARBA00022777"/>
    </source>
</evidence>
<organism evidence="15 16">
    <name type="scientific">Rubellimicrobium aerolatum</name>
    <dbReference type="NCBI Taxonomy" id="490979"/>
    <lineage>
        <taxon>Bacteria</taxon>
        <taxon>Pseudomonadati</taxon>
        <taxon>Pseudomonadota</taxon>
        <taxon>Alphaproteobacteria</taxon>
        <taxon>Rhodobacterales</taxon>
        <taxon>Roseobacteraceae</taxon>
        <taxon>Rubellimicrobium</taxon>
    </lineage>
</organism>
<reference evidence="16" key="1">
    <citation type="journal article" date="2019" name="Int. J. Syst. Evol. Microbiol.">
        <title>The Global Catalogue of Microorganisms (GCM) 10K type strain sequencing project: providing services to taxonomists for standard genome sequencing and annotation.</title>
        <authorList>
            <consortium name="The Broad Institute Genomics Platform"/>
            <consortium name="The Broad Institute Genome Sequencing Center for Infectious Disease"/>
            <person name="Wu L."/>
            <person name="Ma J."/>
        </authorList>
    </citation>
    <scope>NUCLEOTIDE SEQUENCE [LARGE SCALE GENOMIC DNA]</scope>
    <source>
        <strain evidence="16">KACC 11588</strain>
    </source>
</reference>
<dbReference type="InterPro" id="IPR010232">
    <property type="entry name" value="UbiB"/>
</dbReference>
<dbReference type="InterPro" id="IPR011009">
    <property type="entry name" value="Kinase-like_dom_sf"/>
</dbReference>
<evidence type="ECO:0000313" key="15">
    <source>
        <dbReference type="EMBL" id="MFC5565670.1"/>
    </source>
</evidence>
<keyword evidence="3" id="KW-1003">Cell membrane</keyword>
<dbReference type="PANTHER" id="PTHR10566">
    <property type="entry name" value="CHAPERONE-ACTIVITY OF BC1 COMPLEX CABC1 -RELATED"/>
    <property type="match status" value="1"/>
</dbReference>
<dbReference type="CDD" id="cd13972">
    <property type="entry name" value="UbiB"/>
    <property type="match status" value="1"/>
</dbReference>
<gene>
    <name evidence="15" type="primary">ubiB</name>
    <name evidence="15" type="ORF">ACFPOC_04465</name>
</gene>
<dbReference type="RefSeq" id="WP_209838330.1">
    <property type="nucleotide sequence ID" value="NZ_JAGGJP010000003.1"/>
</dbReference>
<keyword evidence="10" id="KW-0067">ATP-binding</keyword>
<proteinExistence type="inferred from homology"/>
<evidence type="ECO:0000256" key="7">
    <source>
        <dbReference type="ARBA" id="ARBA00022692"/>
    </source>
</evidence>
<name>A0ABW0S9Y1_9RHOB</name>
<comment type="pathway">
    <text evidence="1">Cofactor biosynthesis; ubiquinone biosynthesis [regulation].</text>
</comment>
<feature type="domain" description="ABC1 atypical kinase-like" evidence="14">
    <location>
        <begin position="97"/>
        <end position="342"/>
    </location>
</feature>
<keyword evidence="4" id="KW-0997">Cell inner membrane</keyword>
<evidence type="ECO:0000256" key="10">
    <source>
        <dbReference type="ARBA" id="ARBA00022840"/>
    </source>
</evidence>